<dbReference type="AlphaFoldDB" id="A0A2N0ZL05"/>
<keyword evidence="1" id="KW-0812">Transmembrane</keyword>
<dbReference type="Proteomes" id="UP000233343">
    <property type="component" value="Unassembled WGS sequence"/>
</dbReference>
<gene>
    <name evidence="2" type="ORF">CWS20_04145</name>
</gene>
<evidence type="ECO:0000313" key="3">
    <source>
        <dbReference type="Proteomes" id="UP000233343"/>
    </source>
</evidence>
<evidence type="ECO:0000256" key="1">
    <source>
        <dbReference type="SAM" id="Phobius"/>
    </source>
</evidence>
<comment type="caution">
    <text evidence="2">The sequence shown here is derived from an EMBL/GenBank/DDBJ whole genome shotgun (WGS) entry which is preliminary data.</text>
</comment>
<reference evidence="2 3" key="1">
    <citation type="journal article" date="2010" name="Int. J. Syst. Evol. Microbiol.">
        <title>Bacillus horneckiae sp. nov., isolated from a spacecraft-assembly clean room.</title>
        <authorList>
            <person name="Vaishampayan P."/>
            <person name="Probst A."/>
            <person name="Krishnamurthi S."/>
            <person name="Ghosh S."/>
            <person name="Osman S."/>
            <person name="McDowall A."/>
            <person name="Ruckmani A."/>
            <person name="Mayilraj S."/>
            <person name="Venkateswaran K."/>
        </authorList>
    </citation>
    <scope>NUCLEOTIDE SEQUENCE [LARGE SCALE GENOMIC DNA]</scope>
    <source>
        <strain evidence="3">1PO1SC</strain>
    </source>
</reference>
<feature type="transmembrane region" description="Helical" evidence="1">
    <location>
        <begin position="132"/>
        <end position="148"/>
    </location>
</feature>
<keyword evidence="3" id="KW-1185">Reference proteome</keyword>
<sequence>MNYLQVGNLTVPATWIAVLAALILANILNRLLGHKKVSDWYGNSFFLYFVIWKLSYILFNIEMFINVPRSIIYFNGGVNGQLLALIFLSFYLLFIAPNKYPSFHIESPRIFLLFYFSYEVILNIIVKDYLGSLILSLPLITLLFILKNRKKLVSSQLLILLMLLEILFISLFGTLLSIETLSFIWIGIIIFIISRKQGDQLLE</sequence>
<proteinExistence type="predicted"/>
<feature type="transmembrane region" description="Helical" evidence="1">
    <location>
        <begin position="40"/>
        <end position="59"/>
    </location>
</feature>
<accession>A0A2N0ZL05</accession>
<dbReference type="EMBL" id="PISD01000008">
    <property type="protein sequence ID" value="PKG30192.1"/>
    <property type="molecule type" value="Genomic_DNA"/>
</dbReference>
<dbReference type="RefSeq" id="WP_066199912.1">
    <property type="nucleotide sequence ID" value="NZ_JAFDQP010000002.1"/>
</dbReference>
<feature type="transmembrane region" description="Helical" evidence="1">
    <location>
        <begin position="71"/>
        <end position="96"/>
    </location>
</feature>
<protein>
    <submittedName>
        <fullName evidence="2">Uncharacterized protein</fullName>
    </submittedName>
</protein>
<keyword evidence="1" id="KW-0472">Membrane</keyword>
<feature type="transmembrane region" description="Helical" evidence="1">
    <location>
        <begin position="6"/>
        <end position="28"/>
    </location>
</feature>
<feature type="transmembrane region" description="Helical" evidence="1">
    <location>
        <begin position="160"/>
        <end position="193"/>
    </location>
</feature>
<organism evidence="2 3">
    <name type="scientific">Cytobacillus horneckiae</name>
    <dbReference type="NCBI Taxonomy" id="549687"/>
    <lineage>
        <taxon>Bacteria</taxon>
        <taxon>Bacillati</taxon>
        <taxon>Bacillota</taxon>
        <taxon>Bacilli</taxon>
        <taxon>Bacillales</taxon>
        <taxon>Bacillaceae</taxon>
        <taxon>Cytobacillus</taxon>
    </lineage>
</organism>
<evidence type="ECO:0000313" key="2">
    <source>
        <dbReference type="EMBL" id="PKG30192.1"/>
    </source>
</evidence>
<keyword evidence="1" id="KW-1133">Transmembrane helix</keyword>
<name>A0A2N0ZL05_9BACI</name>